<dbReference type="HAMAP" id="MF_01147">
    <property type="entry name" value="Lgt"/>
    <property type="match status" value="1"/>
</dbReference>
<dbReference type="PROSITE" id="PS01311">
    <property type="entry name" value="LGT"/>
    <property type="match status" value="1"/>
</dbReference>
<name>A0A059XRF2_9BACT</name>
<dbReference type="NCBIfam" id="TIGR00544">
    <property type="entry name" value="lgt"/>
    <property type="match status" value="1"/>
</dbReference>
<keyword evidence="5 7" id="KW-1133">Transmembrane helix</keyword>
<evidence type="ECO:0000256" key="4">
    <source>
        <dbReference type="ARBA" id="ARBA00022692"/>
    </source>
</evidence>
<evidence type="ECO:0000256" key="3">
    <source>
        <dbReference type="ARBA" id="ARBA00022679"/>
    </source>
</evidence>
<keyword evidence="8" id="KW-0449">Lipoprotein</keyword>
<feature type="transmembrane region" description="Helical" evidence="7">
    <location>
        <begin position="29"/>
        <end position="51"/>
    </location>
</feature>
<feature type="transmembrane region" description="Helical" evidence="7">
    <location>
        <begin position="200"/>
        <end position="225"/>
    </location>
</feature>
<dbReference type="EC" id="2.5.1.145" evidence="7"/>
<keyword evidence="3 7" id="KW-0808">Transferase</keyword>
<dbReference type="PANTHER" id="PTHR30589">
    <property type="entry name" value="PROLIPOPROTEIN DIACYLGLYCERYL TRANSFERASE"/>
    <property type="match status" value="1"/>
</dbReference>
<gene>
    <name evidence="7 8" type="primary">lgt</name>
    <name evidence="8" type="ORF">MCFN_01025</name>
</gene>
<dbReference type="InterPro" id="IPR001640">
    <property type="entry name" value="Lgt"/>
</dbReference>
<dbReference type="OrthoDB" id="871140at2"/>
<sequence>MNPGEKYGIVAGVPANSASTLFMIGSLPIRTYSITMLLGMLAAILTISFFWKREKYKFEILYTLIVIVIPTAIVGARLWDLVEVALYDPNFNWSSWWKIWEGGLSIQGGVLLSAAAGCLYVYHKRHEIDFRKAIDIIIPTILIGQVIGRWGNYANHELYGKVDWDGSSVLIFGKSFAQNMFISDALSQKLNQPGLFRYPLFLYEGLINLAGYIILVWVINLFGLVKPGTNAGFYFIWYGVVRLALEPLRQHAYDIYTIAALVYIALGSILFIYHTYISPVHYIKVKQKYRYVYQMAHPQAYVNYINKTRLFDKNKKEYISLAY</sequence>
<dbReference type="KEGG" id="mcr:MCFN_01025"/>
<feature type="transmembrane region" description="Helical" evidence="7">
    <location>
        <begin position="60"/>
        <end position="79"/>
    </location>
</feature>
<feature type="transmembrane region" description="Helical" evidence="7">
    <location>
        <begin position="99"/>
        <end position="122"/>
    </location>
</feature>
<organism evidence="8 9">
    <name type="scientific">Mycoplasmopsis californica</name>
    <dbReference type="NCBI Taxonomy" id="2113"/>
    <lineage>
        <taxon>Bacteria</taxon>
        <taxon>Bacillati</taxon>
        <taxon>Mycoplasmatota</taxon>
        <taxon>Mycoplasmoidales</taxon>
        <taxon>Metamycoplasmataceae</taxon>
        <taxon>Mycoplasmopsis</taxon>
    </lineage>
</organism>
<keyword evidence="9" id="KW-1185">Reference proteome</keyword>
<evidence type="ECO:0000313" key="9">
    <source>
        <dbReference type="Proteomes" id="UP000027088"/>
    </source>
</evidence>
<comment type="function">
    <text evidence="7">Catalyzes the transfer of the diacylglyceryl group from phosphatidylglycerol to the sulfhydryl group of the N-terminal cysteine of a prolipoprotein, the first step in the formation of mature lipoproteins.</text>
</comment>
<dbReference type="eggNOG" id="COG0682">
    <property type="taxonomic scope" value="Bacteria"/>
</dbReference>
<protein>
    <recommendedName>
        <fullName evidence="7">Phosphatidylglycerol--prolipoprotein diacylglyceryl transferase</fullName>
        <ecNumber evidence="7">2.5.1.145</ecNumber>
    </recommendedName>
</protein>
<evidence type="ECO:0000256" key="5">
    <source>
        <dbReference type="ARBA" id="ARBA00022989"/>
    </source>
</evidence>
<keyword evidence="4 7" id="KW-0812">Transmembrane</keyword>
<dbReference type="EMBL" id="CP007521">
    <property type="protein sequence ID" value="AIA29363.1"/>
    <property type="molecule type" value="Genomic_DNA"/>
</dbReference>
<comment type="catalytic activity">
    <reaction evidence="7">
        <text>L-cysteinyl-[prolipoprotein] + a 1,2-diacyl-sn-glycero-3-phospho-(1'-sn-glycerol) = an S-1,2-diacyl-sn-glyceryl-L-cysteinyl-[prolipoprotein] + sn-glycerol 1-phosphate + H(+)</text>
        <dbReference type="Rhea" id="RHEA:56712"/>
        <dbReference type="Rhea" id="RHEA-COMP:14679"/>
        <dbReference type="Rhea" id="RHEA-COMP:14680"/>
        <dbReference type="ChEBI" id="CHEBI:15378"/>
        <dbReference type="ChEBI" id="CHEBI:29950"/>
        <dbReference type="ChEBI" id="CHEBI:57685"/>
        <dbReference type="ChEBI" id="CHEBI:64716"/>
        <dbReference type="ChEBI" id="CHEBI:140658"/>
        <dbReference type="EC" id="2.5.1.145"/>
    </reaction>
</comment>
<dbReference type="GO" id="GO:0042158">
    <property type="term" value="P:lipoprotein biosynthetic process"/>
    <property type="evidence" value="ECO:0007669"/>
    <property type="project" value="UniProtKB-UniRule"/>
</dbReference>
<dbReference type="Pfam" id="PF01790">
    <property type="entry name" value="LGT"/>
    <property type="match status" value="1"/>
</dbReference>
<comment type="subcellular location">
    <subcellularLocation>
        <location evidence="7">Cell membrane</location>
        <topology evidence="7">Multi-pass membrane protein</topology>
    </subcellularLocation>
</comment>
<accession>A0A059XRF2</accession>
<dbReference type="UniPathway" id="UPA00664"/>
<keyword evidence="2 7" id="KW-1003">Cell membrane</keyword>
<evidence type="ECO:0000313" key="8">
    <source>
        <dbReference type="EMBL" id="AIA29363.1"/>
    </source>
</evidence>
<dbReference type="GO" id="GO:0008961">
    <property type="term" value="F:phosphatidylglycerol-prolipoprotein diacylglyceryl transferase activity"/>
    <property type="evidence" value="ECO:0007669"/>
    <property type="project" value="UniProtKB-UniRule"/>
</dbReference>
<dbReference type="GO" id="GO:0005886">
    <property type="term" value="C:plasma membrane"/>
    <property type="evidence" value="ECO:0007669"/>
    <property type="project" value="UniProtKB-SubCell"/>
</dbReference>
<dbReference type="RefSeq" id="WP_051604544.1">
    <property type="nucleotide sequence ID" value="NZ_AP018940.1"/>
</dbReference>
<evidence type="ECO:0000256" key="1">
    <source>
        <dbReference type="ARBA" id="ARBA00007150"/>
    </source>
</evidence>
<dbReference type="Proteomes" id="UP000027088">
    <property type="component" value="Chromosome"/>
</dbReference>
<reference evidence="8 9" key="1">
    <citation type="journal article" date="2014" name="Genome Announc.">
        <title>Complete Genome Sequence of the Bovine Mastitis Pathogen Mycoplasma californicum Strain ST-6T (ATCC 33461T).</title>
        <authorList>
            <person name="Calcutt M.J."/>
            <person name="Foecking M.F."/>
            <person name="Fox L.K."/>
        </authorList>
    </citation>
    <scope>NUCLEOTIDE SEQUENCE [LARGE SCALE GENOMIC DNA]</scope>
    <source>
        <strain evidence="8 9">ST-6</strain>
    </source>
</reference>
<comment type="pathway">
    <text evidence="7">Protein modification; lipoprotein biosynthesis (diacylglyceryl transfer).</text>
</comment>
<evidence type="ECO:0000256" key="7">
    <source>
        <dbReference type="HAMAP-Rule" id="MF_01147"/>
    </source>
</evidence>
<evidence type="ECO:0000256" key="6">
    <source>
        <dbReference type="ARBA" id="ARBA00023136"/>
    </source>
</evidence>
<dbReference type="PANTHER" id="PTHR30589:SF0">
    <property type="entry name" value="PHOSPHATIDYLGLYCEROL--PROLIPOPROTEIN DIACYLGLYCERYL TRANSFERASE"/>
    <property type="match status" value="1"/>
</dbReference>
<evidence type="ECO:0000256" key="2">
    <source>
        <dbReference type="ARBA" id="ARBA00022475"/>
    </source>
</evidence>
<comment type="similarity">
    <text evidence="1 7">Belongs to the Lgt family.</text>
</comment>
<feature type="transmembrane region" description="Helical" evidence="7">
    <location>
        <begin position="255"/>
        <end position="276"/>
    </location>
</feature>
<feature type="binding site" evidence="7">
    <location>
        <position position="149"/>
    </location>
    <ligand>
        <name>a 1,2-diacyl-sn-glycero-3-phospho-(1'-sn-glycerol)</name>
        <dbReference type="ChEBI" id="CHEBI:64716"/>
    </ligand>
</feature>
<keyword evidence="6 7" id="KW-0472">Membrane</keyword>
<proteinExistence type="inferred from homology"/>
<dbReference type="AlphaFoldDB" id="A0A059XRF2"/>